<proteinExistence type="predicted"/>
<dbReference type="Pfam" id="PF12840">
    <property type="entry name" value="HTH_20"/>
    <property type="match status" value="1"/>
</dbReference>
<dbReference type="SUPFAM" id="SSF46785">
    <property type="entry name" value="Winged helix' DNA-binding domain"/>
    <property type="match status" value="1"/>
</dbReference>
<sequence>MENYLSARFNALGDATRLAVVERLSGGSQTVSDLAKAHPMVLSAFTKHLGILERAGLITTEKVGRVRICHLNHAAMADLEGWLTDRQALWNRRLHRLERLIQSEKDDLP</sequence>
<evidence type="ECO:0000259" key="1">
    <source>
        <dbReference type="PROSITE" id="PS50987"/>
    </source>
</evidence>
<protein>
    <recommendedName>
        <fullName evidence="1">HTH arsR-type domain-containing protein</fullName>
    </recommendedName>
</protein>
<dbReference type="PANTHER" id="PTHR38600">
    <property type="entry name" value="TRANSCRIPTIONAL REGULATORY PROTEIN"/>
    <property type="match status" value="1"/>
</dbReference>
<dbReference type="Gene3D" id="1.10.10.10">
    <property type="entry name" value="Winged helix-like DNA-binding domain superfamily/Winged helix DNA-binding domain"/>
    <property type="match status" value="1"/>
</dbReference>
<dbReference type="InterPro" id="IPR011991">
    <property type="entry name" value="ArsR-like_HTH"/>
</dbReference>
<dbReference type="NCBIfam" id="NF033788">
    <property type="entry name" value="HTH_metalloreg"/>
    <property type="match status" value="1"/>
</dbReference>
<dbReference type="PANTHER" id="PTHR38600:SF1">
    <property type="entry name" value="TRANSCRIPTIONAL REGULATORY PROTEIN"/>
    <property type="match status" value="1"/>
</dbReference>
<dbReference type="SMART" id="SM00418">
    <property type="entry name" value="HTH_ARSR"/>
    <property type="match status" value="1"/>
</dbReference>
<dbReference type="PRINTS" id="PR00778">
    <property type="entry name" value="HTHARSR"/>
</dbReference>
<dbReference type="CDD" id="cd00090">
    <property type="entry name" value="HTH_ARSR"/>
    <property type="match status" value="1"/>
</dbReference>
<evidence type="ECO:0000313" key="3">
    <source>
        <dbReference type="Proteomes" id="UP000033774"/>
    </source>
</evidence>
<dbReference type="RefSeq" id="WP_045777617.1">
    <property type="nucleotide sequence ID" value="NZ_LAJY01000281.1"/>
</dbReference>
<reference evidence="2 3" key="1">
    <citation type="submission" date="2015-03" db="EMBL/GenBank/DDBJ databases">
        <title>Draft genome sequence of Elstera litoralis.</title>
        <authorList>
            <person name="Rahalkar M.C."/>
            <person name="Dhakephalkar P.K."/>
            <person name="Pore S.D."/>
            <person name="Arora P."/>
            <person name="Kapse N.G."/>
            <person name="Pandit P.S."/>
        </authorList>
    </citation>
    <scope>NUCLEOTIDE SEQUENCE [LARGE SCALE GENOMIC DNA]</scope>
    <source>
        <strain evidence="2 3">Dia-1</strain>
    </source>
</reference>
<comment type="caution">
    <text evidence="2">The sequence shown here is derived from an EMBL/GenBank/DDBJ whole genome shotgun (WGS) entry which is preliminary data.</text>
</comment>
<dbReference type="OrthoDB" id="7210994at2"/>
<dbReference type="PROSITE" id="PS50987">
    <property type="entry name" value="HTH_ARSR_2"/>
    <property type="match status" value="1"/>
</dbReference>
<gene>
    <name evidence="2" type="ORF">VZ95_21065</name>
</gene>
<dbReference type="EMBL" id="LAJY01000986">
    <property type="protein sequence ID" value="KJV05878.1"/>
    <property type="molecule type" value="Genomic_DNA"/>
</dbReference>
<dbReference type="InterPro" id="IPR001845">
    <property type="entry name" value="HTH_ArsR_DNA-bd_dom"/>
</dbReference>
<name>A0A0F3IH57_9PROT</name>
<evidence type="ECO:0000313" key="2">
    <source>
        <dbReference type="EMBL" id="KJV05878.1"/>
    </source>
</evidence>
<dbReference type="AlphaFoldDB" id="A0A0F3IH57"/>
<keyword evidence="3" id="KW-1185">Reference proteome</keyword>
<feature type="domain" description="HTH arsR-type" evidence="1">
    <location>
        <begin position="1"/>
        <end position="91"/>
    </location>
</feature>
<dbReference type="InterPro" id="IPR036388">
    <property type="entry name" value="WH-like_DNA-bd_sf"/>
</dbReference>
<dbReference type="InterPro" id="IPR036390">
    <property type="entry name" value="WH_DNA-bd_sf"/>
</dbReference>
<accession>A0A0F3IH57</accession>
<dbReference type="Proteomes" id="UP000033774">
    <property type="component" value="Unassembled WGS sequence"/>
</dbReference>
<dbReference type="GO" id="GO:0003700">
    <property type="term" value="F:DNA-binding transcription factor activity"/>
    <property type="evidence" value="ECO:0007669"/>
    <property type="project" value="InterPro"/>
</dbReference>
<organism evidence="2 3">
    <name type="scientific">Elstera litoralis</name>
    <dbReference type="NCBI Taxonomy" id="552518"/>
    <lineage>
        <taxon>Bacteria</taxon>
        <taxon>Pseudomonadati</taxon>
        <taxon>Pseudomonadota</taxon>
        <taxon>Alphaproteobacteria</taxon>
        <taxon>Rhodospirillales</taxon>
        <taxon>Rhodospirillaceae</taxon>
        <taxon>Elstera</taxon>
    </lineage>
</organism>